<organism evidence="5 6">
    <name type="scientific">Multifurca ochricompacta</name>
    <dbReference type="NCBI Taxonomy" id="376703"/>
    <lineage>
        <taxon>Eukaryota</taxon>
        <taxon>Fungi</taxon>
        <taxon>Dikarya</taxon>
        <taxon>Basidiomycota</taxon>
        <taxon>Agaricomycotina</taxon>
        <taxon>Agaricomycetes</taxon>
        <taxon>Russulales</taxon>
        <taxon>Russulaceae</taxon>
        <taxon>Multifurca</taxon>
    </lineage>
</organism>
<dbReference type="Proteomes" id="UP001203297">
    <property type="component" value="Unassembled WGS sequence"/>
</dbReference>
<evidence type="ECO:0008006" key="7">
    <source>
        <dbReference type="Google" id="ProtNLM"/>
    </source>
</evidence>
<comment type="similarity">
    <text evidence="1">Belongs to the peptidase C15 family.</text>
</comment>
<keyword evidence="3" id="KW-0378">Hydrolase</keyword>
<dbReference type="SUPFAM" id="SSF53182">
    <property type="entry name" value="Pyrrolidone carboxyl peptidase (pyroglutamate aminopeptidase)"/>
    <property type="match status" value="1"/>
</dbReference>
<protein>
    <recommendedName>
        <fullName evidence="7">Peptidase C15, pyroglutamyl peptidase I-like protein</fullName>
    </recommendedName>
</protein>
<evidence type="ECO:0000256" key="1">
    <source>
        <dbReference type="ARBA" id="ARBA00006641"/>
    </source>
</evidence>
<dbReference type="InterPro" id="IPR016125">
    <property type="entry name" value="Peptidase_C15-like"/>
</dbReference>
<dbReference type="PANTHER" id="PTHR23402">
    <property type="entry name" value="PROTEASE FAMILY C15 PYROGLUTAMYL-PEPTIDASE I-RELATED"/>
    <property type="match status" value="1"/>
</dbReference>
<evidence type="ECO:0000313" key="6">
    <source>
        <dbReference type="Proteomes" id="UP001203297"/>
    </source>
</evidence>
<gene>
    <name evidence="5" type="ORF">B0F90DRAFT_1624821</name>
</gene>
<keyword evidence="4" id="KW-0788">Thiol protease</keyword>
<evidence type="ECO:0000313" key="5">
    <source>
        <dbReference type="EMBL" id="KAI0305781.1"/>
    </source>
</evidence>
<dbReference type="PANTHER" id="PTHR23402:SF1">
    <property type="entry name" value="PYROGLUTAMYL-PEPTIDASE I"/>
    <property type="match status" value="1"/>
</dbReference>
<dbReference type="EMBL" id="WTXG01000005">
    <property type="protein sequence ID" value="KAI0305781.1"/>
    <property type="molecule type" value="Genomic_DNA"/>
</dbReference>
<keyword evidence="2" id="KW-0645">Protease</keyword>
<name>A0AAD4M8J3_9AGAM</name>
<dbReference type="InterPro" id="IPR036440">
    <property type="entry name" value="Peptidase_C15-like_sf"/>
</dbReference>
<keyword evidence="6" id="KW-1185">Reference proteome</keyword>
<dbReference type="GO" id="GO:0008234">
    <property type="term" value="F:cysteine-type peptidase activity"/>
    <property type="evidence" value="ECO:0007669"/>
    <property type="project" value="UniProtKB-KW"/>
</dbReference>
<sequence length="311" mass="34473">MNLGPINYEVPENALRVLLTGYGPTPRHPQNPTWLALAPLNNVILPLDIEPPSPDHMQMVIDVHHPNGFPSNDPQHIHISSLQLPPTYDAVLDYVTGLHARPPIIPPTNPPAIRVSPPPESGYDFIFHIGLAGRGPFRIERLGHKTGYRMKDSLNRHAPVVEFLPDSSALEPSQAEMLDQMRVSSAHMAITGHSSPIDATVDHPVRGFGKGYELYGEDLHTTIDVEHLVHGMKEQGVEVGLYSSMDAGHCVSDYAYYCSLAESRRVSSRHDKGTQTKVLFMHCCPVGQPFSTEDVTEVIQKIILWVCRNDP</sequence>
<evidence type="ECO:0000256" key="2">
    <source>
        <dbReference type="ARBA" id="ARBA00022670"/>
    </source>
</evidence>
<dbReference type="GO" id="GO:0006508">
    <property type="term" value="P:proteolysis"/>
    <property type="evidence" value="ECO:0007669"/>
    <property type="project" value="UniProtKB-KW"/>
</dbReference>
<dbReference type="AlphaFoldDB" id="A0AAD4M8J3"/>
<reference evidence="5" key="1">
    <citation type="journal article" date="2022" name="New Phytol.">
        <title>Evolutionary transition to the ectomycorrhizal habit in the genomes of a hyperdiverse lineage of mushroom-forming fungi.</title>
        <authorList>
            <person name="Looney B."/>
            <person name="Miyauchi S."/>
            <person name="Morin E."/>
            <person name="Drula E."/>
            <person name="Courty P.E."/>
            <person name="Kohler A."/>
            <person name="Kuo A."/>
            <person name="LaButti K."/>
            <person name="Pangilinan J."/>
            <person name="Lipzen A."/>
            <person name="Riley R."/>
            <person name="Andreopoulos W."/>
            <person name="He G."/>
            <person name="Johnson J."/>
            <person name="Nolan M."/>
            <person name="Tritt A."/>
            <person name="Barry K.W."/>
            <person name="Grigoriev I.V."/>
            <person name="Nagy L.G."/>
            <person name="Hibbett D."/>
            <person name="Henrissat B."/>
            <person name="Matheny P.B."/>
            <person name="Labbe J."/>
            <person name="Martin F.M."/>
        </authorList>
    </citation>
    <scope>NUCLEOTIDE SEQUENCE</scope>
    <source>
        <strain evidence="5">BPL690</strain>
    </source>
</reference>
<comment type="caution">
    <text evidence="5">The sequence shown here is derived from an EMBL/GenBank/DDBJ whole genome shotgun (WGS) entry which is preliminary data.</text>
</comment>
<accession>A0AAD4M8J3</accession>
<evidence type="ECO:0000256" key="4">
    <source>
        <dbReference type="ARBA" id="ARBA00022807"/>
    </source>
</evidence>
<dbReference type="Gene3D" id="3.40.630.20">
    <property type="entry name" value="Peptidase C15, pyroglutamyl peptidase I-like"/>
    <property type="match status" value="1"/>
</dbReference>
<proteinExistence type="inferred from homology"/>
<evidence type="ECO:0000256" key="3">
    <source>
        <dbReference type="ARBA" id="ARBA00022801"/>
    </source>
</evidence>